<dbReference type="InterPro" id="IPR036280">
    <property type="entry name" value="Multihaem_cyt_sf"/>
</dbReference>
<evidence type="ECO:0000313" key="5">
    <source>
        <dbReference type="Proteomes" id="UP001467690"/>
    </source>
</evidence>
<evidence type="ECO:0000256" key="1">
    <source>
        <dbReference type="ARBA" id="ARBA00022729"/>
    </source>
</evidence>
<evidence type="ECO:0000259" key="3">
    <source>
        <dbReference type="Pfam" id="PF13435"/>
    </source>
</evidence>
<comment type="caution">
    <text evidence="4">The sequence shown here is derived from an EMBL/GenBank/DDBJ whole genome shotgun (WGS) entry which is preliminary data.</text>
</comment>
<dbReference type="PROSITE" id="PS51257">
    <property type="entry name" value="PROKAR_LIPOPROTEIN"/>
    <property type="match status" value="1"/>
</dbReference>
<dbReference type="EMBL" id="JBELOE010000136">
    <property type="protein sequence ID" value="MER2491620.1"/>
    <property type="molecule type" value="Genomic_DNA"/>
</dbReference>
<dbReference type="InterPro" id="IPR023155">
    <property type="entry name" value="Cyt_c-552/4"/>
</dbReference>
<keyword evidence="1" id="KW-0732">Signal</keyword>
<feature type="transmembrane region" description="Helical" evidence="2">
    <location>
        <begin position="151"/>
        <end position="169"/>
    </location>
</feature>
<reference evidence="4 5" key="1">
    <citation type="submission" date="2024-06" db="EMBL/GenBank/DDBJ databases">
        <authorList>
            <person name="Chen R.Y."/>
        </authorList>
    </citation>
    <scope>NUCLEOTIDE SEQUENCE [LARGE SCALE GENOMIC DNA]</scope>
    <source>
        <strain evidence="4 5">D2</strain>
    </source>
</reference>
<organism evidence="4 5">
    <name type="scientific">Catenovulum sediminis</name>
    <dbReference type="NCBI Taxonomy" id="1740262"/>
    <lineage>
        <taxon>Bacteria</taxon>
        <taxon>Pseudomonadati</taxon>
        <taxon>Pseudomonadota</taxon>
        <taxon>Gammaproteobacteria</taxon>
        <taxon>Alteromonadales</taxon>
        <taxon>Alteromonadaceae</taxon>
        <taxon>Catenovulum</taxon>
    </lineage>
</organism>
<dbReference type="PANTHER" id="PTHR35038:SF8">
    <property type="entry name" value="C-TYPE POLYHEME CYTOCHROME OMCC"/>
    <property type="match status" value="1"/>
</dbReference>
<dbReference type="InterPro" id="IPR051829">
    <property type="entry name" value="Multiheme_Cytochr_ET"/>
</dbReference>
<gene>
    <name evidence="4" type="ORF">ABS311_06970</name>
</gene>
<feature type="domain" description="Cytochrome c-552/4" evidence="3">
    <location>
        <begin position="218"/>
        <end position="303"/>
    </location>
</feature>
<dbReference type="Proteomes" id="UP001467690">
    <property type="component" value="Unassembled WGS sequence"/>
</dbReference>
<proteinExistence type="predicted"/>
<keyword evidence="2" id="KW-0812">Transmembrane</keyword>
<evidence type="ECO:0000256" key="2">
    <source>
        <dbReference type="SAM" id="Phobius"/>
    </source>
</evidence>
<dbReference type="SUPFAM" id="SSF48695">
    <property type="entry name" value="Multiheme cytochromes"/>
    <property type="match status" value="1"/>
</dbReference>
<accession>A0ABV1RFD2</accession>
<sequence>MKKSTRPEAHLFGWLVSLFVVLACSGFISYLFGHHTFAQINSLLHLTFGILWSVLLLPYIFLHFKRILGVKRLWVFLTGLATLLIIFITVFSGYELLFNGQRENNQSSYQWHFFSALGIVLFLMLHIFLHFVTHRSEVKNRFQTTTFIPRIFASVVVASLIATGLLWQLDTFTKQAYSTEPAVKDYQYPYGPHPFRPSQTETTDKQFIDEKALTTTEKCASCHQDIARQWYRSAHRQAASDKTYVTNVTLLATKKGIEATRYCEGCHAPLALLSGQLSEGGQHAGIAGTAANIEGVNCQSCHGINKLVHNKGVASYQFKINQPYLFETAENHFLKQLNQLAIRYNPEQHKQDMAADILASSEYCSACHSQFIDKDVNGWGWIKMQDEYAAWLDSPYSGINDPNFSHTNQQRCQDCHMPLVQSDDPSASPDGYIRSHEFFAANSMLTTLNQDMEAQQKIVQFMQSNKVRISIEPPHRKDATINNMPINQQLRDAAVQPFYFYKGEQANIKVIIANIGVGHNFPGGTIDINQAWVAVQVVDAEGQIIFDSGFIDEQGYLDNNAYQYRSLPTDRQGQIVWQHDLFNMVGKASVNIIRAGESDVVNYQFKIPYWAKSPISLSTQIKYRKLNTRYAKWALKELYTPLPIIDLSRAHLAIPLRDKLETIDNLHAKQQNLVADTVIW</sequence>
<feature type="transmembrane region" description="Helical" evidence="2">
    <location>
        <begin position="12"/>
        <end position="31"/>
    </location>
</feature>
<protein>
    <submittedName>
        <fullName evidence="4">Multiheme c-type cytochrome</fullName>
    </submittedName>
</protein>
<feature type="transmembrane region" description="Helical" evidence="2">
    <location>
        <begin position="43"/>
        <end position="61"/>
    </location>
</feature>
<evidence type="ECO:0000313" key="4">
    <source>
        <dbReference type="EMBL" id="MER2491620.1"/>
    </source>
</evidence>
<dbReference type="RefSeq" id="WP_350401217.1">
    <property type="nucleotide sequence ID" value="NZ_JBELOE010000136.1"/>
</dbReference>
<keyword evidence="2" id="KW-1133">Transmembrane helix</keyword>
<keyword evidence="5" id="KW-1185">Reference proteome</keyword>
<feature type="transmembrane region" description="Helical" evidence="2">
    <location>
        <begin position="111"/>
        <end position="131"/>
    </location>
</feature>
<dbReference type="Pfam" id="PF13435">
    <property type="entry name" value="Cytochrome_C554"/>
    <property type="match status" value="1"/>
</dbReference>
<dbReference type="Gene3D" id="1.10.1130.10">
    <property type="entry name" value="Flavocytochrome C3, Chain A"/>
    <property type="match status" value="1"/>
</dbReference>
<keyword evidence="2" id="KW-0472">Membrane</keyword>
<name>A0ABV1RFD2_9ALTE</name>
<feature type="transmembrane region" description="Helical" evidence="2">
    <location>
        <begin position="73"/>
        <end position="91"/>
    </location>
</feature>
<dbReference type="PANTHER" id="PTHR35038">
    <property type="entry name" value="DISSIMILATORY SULFITE REDUCTASE SIRA"/>
    <property type="match status" value="1"/>
</dbReference>